<feature type="compositionally biased region" description="Low complexity" evidence="12">
    <location>
        <begin position="239"/>
        <end position="257"/>
    </location>
</feature>
<comment type="subcellular location">
    <subcellularLocation>
        <location evidence="2">Nucleus</location>
    </subcellularLocation>
</comment>
<keyword evidence="8" id="KW-0862">Zinc</keyword>
<dbReference type="CDD" id="cd16508">
    <property type="entry name" value="RING-HC_HAKAI-like"/>
    <property type="match status" value="1"/>
</dbReference>
<evidence type="ECO:0000313" key="14">
    <source>
        <dbReference type="EMBL" id="KAG0462158.1"/>
    </source>
</evidence>
<sequence length="555" mass="61191">MDHKTVLNQNFILRLFEFISATWFSTHQSNNPRHLMDSRTERQEKPEIGERRMLHIRLSKGQSADGGSGVAKLTAPVETVTVACPEHLVIADLPVAKIVGSGAGSSVRNVGRRSRCLIGDRIHFCVRCDFPIAIYGRLIPCEHAFCLACARNDPSCYLCDERVQKIQTIKMLEGIYICAAPHCLKSFLKKAEFETHVHETHADLLRLNVDKEGGNDINTMNATKPSSADLQKHLAPETSTARAPPRSSYSPSSNSQAQDREDRTRRLPSKDQPTQRMPLQLRPPPFPSRQPQPGDLQANSNPSQVPDRTYNWLAQPQRFEGSMQFQQDNDQNPRPETLIPNYPLQLPLQANYQMPLNPNQPLIAAPFNYPPFPVDVTQPFYGASPFDIPRAESVPLEGGSEQASVLGIPPAPTGTASFSDKFPRPWGMGLVGMPFQPIPAGQGLPDGFGTLADSRGGVSIFQGDYCQGLLLHPHAVKEAEQQALSGNQNDAKDLLASLPGPMQGSLPLPPPPPLPPPLFSQQLNRVWFPGPGEMIRDGQGINWQSDKGRFGNRTD</sequence>
<dbReference type="InterPro" id="IPR013083">
    <property type="entry name" value="Znf_RING/FYVE/PHD"/>
</dbReference>
<dbReference type="GO" id="GO:0016567">
    <property type="term" value="P:protein ubiquitination"/>
    <property type="evidence" value="ECO:0007669"/>
    <property type="project" value="InterPro"/>
</dbReference>
<keyword evidence="9" id="KW-0539">Nucleus</keyword>
<evidence type="ECO:0000256" key="7">
    <source>
        <dbReference type="ARBA" id="ARBA00022786"/>
    </source>
</evidence>
<evidence type="ECO:0000256" key="12">
    <source>
        <dbReference type="SAM" id="MobiDB-lite"/>
    </source>
</evidence>
<evidence type="ECO:0000313" key="15">
    <source>
        <dbReference type="Proteomes" id="UP000639772"/>
    </source>
</evidence>
<evidence type="ECO:0000256" key="11">
    <source>
        <dbReference type="PROSITE-ProRule" id="PRU00042"/>
    </source>
</evidence>
<feature type="compositionally biased region" description="Polar residues" evidence="12">
    <location>
        <begin position="297"/>
        <end position="306"/>
    </location>
</feature>
<dbReference type="AlphaFoldDB" id="A0A835UI18"/>
<dbReference type="GO" id="GO:0030155">
    <property type="term" value="P:regulation of cell adhesion"/>
    <property type="evidence" value="ECO:0007669"/>
    <property type="project" value="TreeGrafter"/>
</dbReference>
<evidence type="ECO:0000256" key="10">
    <source>
        <dbReference type="ARBA" id="ARBA00038499"/>
    </source>
</evidence>
<dbReference type="PROSITE" id="PS00518">
    <property type="entry name" value="ZF_RING_1"/>
    <property type="match status" value="1"/>
</dbReference>
<dbReference type="PROSITE" id="PS50157">
    <property type="entry name" value="ZINC_FINGER_C2H2_2"/>
    <property type="match status" value="1"/>
</dbReference>
<evidence type="ECO:0000256" key="9">
    <source>
        <dbReference type="ARBA" id="ARBA00023242"/>
    </source>
</evidence>
<dbReference type="GO" id="GO:0005634">
    <property type="term" value="C:nucleus"/>
    <property type="evidence" value="ECO:0007669"/>
    <property type="project" value="UniProtKB-SubCell"/>
</dbReference>
<dbReference type="EC" id="2.3.2.27" evidence="3"/>
<evidence type="ECO:0000259" key="13">
    <source>
        <dbReference type="PROSITE" id="PS50157"/>
    </source>
</evidence>
<dbReference type="GO" id="GO:0061630">
    <property type="term" value="F:ubiquitin protein ligase activity"/>
    <property type="evidence" value="ECO:0007669"/>
    <property type="project" value="UniProtKB-EC"/>
</dbReference>
<keyword evidence="7" id="KW-0833">Ubl conjugation pathway</keyword>
<dbReference type="InterPro" id="IPR013087">
    <property type="entry name" value="Znf_C2H2_type"/>
</dbReference>
<evidence type="ECO:0000256" key="8">
    <source>
        <dbReference type="ARBA" id="ARBA00022833"/>
    </source>
</evidence>
<evidence type="ECO:0000256" key="3">
    <source>
        <dbReference type="ARBA" id="ARBA00012483"/>
    </source>
</evidence>
<comment type="catalytic activity">
    <reaction evidence="1">
        <text>S-ubiquitinyl-[E2 ubiquitin-conjugating enzyme]-L-cysteine + [acceptor protein]-L-lysine = [E2 ubiquitin-conjugating enzyme]-L-cysteine + N(6)-ubiquitinyl-[acceptor protein]-L-lysine.</text>
        <dbReference type="EC" id="2.3.2.27"/>
    </reaction>
</comment>
<evidence type="ECO:0000256" key="2">
    <source>
        <dbReference type="ARBA" id="ARBA00004123"/>
    </source>
</evidence>
<dbReference type="PANTHER" id="PTHR13480:SF0">
    <property type="entry name" value="E3 UBIQUITIN-PROTEIN LIGASE HAKAI"/>
    <property type="match status" value="1"/>
</dbReference>
<evidence type="ECO:0000256" key="1">
    <source>
        <dbReference type="ARBA" id="ARBA00000900"/>
    </source>
</evidence>
<name>A0A835UI18_VANPL</name>
<accession>A0A835UI18</accession>
<proteinExistence type="inferred from homology"/>
<gene>
    <name evidence="14" type="ORF">HPP92_020634</name>
</gene>
<organism evidence="14 15">
    <name type="scientific">Vanilla planifolia</name>
    <name type="common">Vanilla</name>
    <dbReference type="NCBI Taxonomy" id="51239"/>
    <lineage>
        <taxon>Eukaryota</taxon>
        <taxon>Viridiplantae</taxon>
        <taxon>Streptophyta</taxon>
        <taxon>Embryophyta</taxon>
        <taxon>Tracheophyta</taxon>
        <taxon>Spermatophyta</taxon>
        <taxon>Magnoliopsida</taxon>
        <taxon>Liliopsida</taxon>
        <taxon>Asparagales</taxon>
        <taxon>Orchidaceae</taxon>
        <taxon>Vanilloideae</taxon>
        <taxon>Vanilleae</taxon>
        <taxon>Vanilla</taxon>
    </lineage>
</organism>
<keyword evidence="4" id="KW-0808">Transferase</keyword>
<dbReference type="PROSITE" id="PS00028">
    <property type="entry name" value="ZINC_FINGER_C2H2_1"/>
    <property type="match status" value="1"/>
</dbReference>
<evidence type="ECO:0000256" key="6">
    <source>
        <dbReference type="ARBA" id="ARBA00022771"/>
    </source>
</evidence>
<dbReference type="OrthoDB" id="547746at2759"/>
<dbReference type="GO" id="GO:0008270">
    <property type="term" value="F:zinc ion binding"/>
    <property type="evidence" value="ECO:0007669"/>
    <property type="project" value="UniProtKB-KW"/>
</dbReference>
<keyword evidence="6 11" id="KW-0863">Zinc-finger</keyword>
<reference evidence="14 15" key="1">
    <citation type="journal article" date="2020" name="Nat. Food">
        <title>A phased Vanilla planifolia genome enables genetic improvement of flavour and production.</title>
        <authorList>
            <person name="Hasing T."/>
            <person name="Tang H."/>
            <person name="Brym M."/>
            <person name="Khazi F."/>
            <person name="Huang T."/>
            <person name="Chambers A.H."/>
        </authorList>
    </citation>
    <scope>NUCLEOTIDE SEQUENCE [LARGE SCALE GENOMIC DNA]</scope>
    <source>
        <tissue evidence="14">Leaf</tissue>
    </source>
</reference>
<dbReference type="Proteomes" id="UP000639772">
    <property type="component" value="Chromosome 11"/>
</dbReference>
<dbReference type="InterPro" id="IPR040383">
    <property type="entry name" value="HAKAI/CBLL2"/>
</dbReference>
<feature type="region of interest" description="Disordered" evidence="12">
    <location>
        <begin position="491"/>
        <end position="512"/>
    </location>
</feature>
<comment type="similarity">
    <text evidence="10">Belongs to the Hakai family.</text>
</comment>
<evidence type="ECO:0000256" key="5">
    <source>
        <dbReference type="ARBA" id="ARBA00022723"/>
    </source>
</evidence>
<dbReference type="PANTHER" id="PTHR13480">
    <property type="entry name" value="E3 UBIQUITIN-PROTEIN LIGASE HAKAI-RELATED"/>
    <property type="match status" value="1"/>
</dbReference>
<dbReference type="Gene3D" id="3.30.40.10">
    <property type="entry name" value="Zinc/RING finger domain, C3HC4 (zinc finger)"/>
    <property type="match status" value="1"/>
</dbReference>
<feature type="compositionally biased region" description="Basic and acidic residues" evidence="12">
    <location>
        <begin position="258"/>
        <end position="269"/>
    </location>
</feature>
<protein>
    <recommendedName>
        <fullName evidence="3">RING-type E3 ubiquitin transferase</fullName>
        <ecNumber evidence="3">2.3.2.27</ecNumber>
    </recommendedName>
</protein>
<dbReference type="EMBL" id="JADCNM010000011">
    <property type="protein sequence ID" value="KAG0462158.1"/>
    <property type="molecule type" value="Genomic_DNA"/>
</dbReference>
<feature type="compositionally biased region" description="Polar residues" evidence="12">
    <location>
        <begin position="216"/>
        <end position="229"/>
    </location>
</feature>
<feature type="compositionally biased region" description="Basic and acidic residues" evidence="12">
    <location>
        <begin position="546"/>
        <end position="555"/>
    </location>
</feature>
<dbReference type="InterPro" id="IPR017907">
    <property type="entry name" value="Znf_RING_CS"/>
</dbReference>
<keyword evidence="5" id="KW-0479">Metal-binding</keyword>
<evidence type="ECO:0000256" key="4">
    <source>
        <dbReference type="ARBA" id="ARBA00022679"/>
    </source>
</evidence>
<comment type="caution">
    <text evidence="14">The sequence shown here is derived from an EMBL/GenBank/DDBJ whole genome shotgun (WGS) entry which is preliminary data.</text>
</comment>
<feature type="region of interest" description="Disordered" evidence="12">
    <location>
        <begin position="536"/>
        <end position="555"/>
    </location>
</feature>
<feature type="region of interest" description="Disordered" evidence="12">
    <location>
        <begin position="214"/>
        <end position="307"/>
    </location>
</feature>
<feature type="compositionally biased region" description="Pro residues" evidence="12">
    <location>
        <begin position="281"/>
        <end position="290"/>
    </location>
</feature>
<feature type="domain" description="C2H2-type" evidence="13">
    <location>
        <begin position="176"/>
        <end position="202"/>
    </location>
</feature>
<dbReference type="InterPro" id="IPR040380">
    <property type="entry name" value="HAKAI-like_RING-HC"/>
</dbReference>